<dbReference type="EMBL" id="JADBJN010000004">
    <property type="protein sequence ID" value="KAG5667243.1"/>
    <property type="molecule type" value="Genomic_DNA"/>
</dbReference>
<protein>
    <recommendedName>
        <fullName evidence="3">SCP domain-containing protein</fullName>
    </recommendedName>
</protein>
<comment type="subcellular location">
    <subcellularLocation>
        <location evidence="1">Secreted</location>
    </subcellularLocation>
</comment>
<dbReference type="Proteomes" id="UP001107558">
    <property type="component" value="Chromosome 4"/>
</dbReference>
<feature type="domain" description="SCP" evidence="3">
    <location>
        <begin position="4"/>
        <end position="146"/>
    </location>
</feature>
<dbReference type="InterPro" id="IPR001283">
    <property type="entry name" value="CRISP-related"/>
</dbReference>
<reference evidence="4" key="1">
    <citation type="submission" date="2021-03" db="EMBL/GenBank/DDBJ databases">
        <title>Chromosome level genome of the anhydrobiotic midge Polypedilum vanderplanki.</title>
        <authorList>
            <person name="Yoshida Y."/>
            <person name="Kikawada T."/>
            <person name="Gusev O."/>
        </authorList>
    </citation>
    <scope>NUCLEOTIDE SEQUENCE</scope>
    <source>
        <strain evidence="4">NIAS01</strain>
        <tissue evidence="4">Whole body or cell culture</tissue>
    </source>
</reference>
<dbReference type="Gene3D" id="3.40.33.10">
    <property type="entry name" value="CAP"/>
    <property type="match status" value="1"/>
</dbReference>
<dbReference type="SMART" id="SM00198">
    <property type="entry name" value="SCP"/>
    <property type="match status" value="1"/>
</dbReference>
<dbReference type="InterPro" id="IPR014044">
    <property type="entry name" value="CAP_dom"/>
</dbReference>
<accession>A0A9J6BCG7</accession>
<gene>
    <name evidence="4" type="ORF">PVAND_015233</name>
</gene>
<dbReference type="InterPro" id="IPR035940">
    <property type="entry name" value="CAP_sf"/>
</dbReference>
<evidence type="ECO:0000313" key="5">
    <source>
        <dbReference type="Proteomes" id="UP001107558"/>
    </source>
</evidence>
<dbReference type="Pfam" id="PF00188">
    <property type="entry name" value="CAP"/>
    <property type="match status" value="1"/>
</dbReference>
<organism evidence="4 5">
    <name type="scientific">Polypedilum vanderplanki</name>
    <name type="common">Sleeping chironomid midge</name>
    <dbReference type="NCBI Taxonomy" id="319348"/>
    <lineage>
        <taxon>Eukaryota</taxon>
        <taxon>Metazoa</taxon>
        <taxon>Ecdysozoa</taxon>
        <taxon>Arthropoda</taxon>
        <taxon>Hexapoda</taxon>
        <taxon>Insecta</taxon>
        <taxon>Pterygota</taxon>
        <taxon>Neoptera</taxon>
        <taxon>Endopterygota</taxon>
        <taxon>Diptera</taxon>
        <taxon>Nematocera</taxon>
        <taxon>Chironomoidea</taxon>
        <taxon>Chironomidae</taxon>
        <taxon>Chironominae</taxon>
        <taxon>Polypedilum</taxon>
        <taxon>Polypedilum</taxon>
    </lineage>
</organism>
<sequence>MLPVKILENKIASGGINGFCPASRMATMKWSDELAYLASLNVLQCTMRHGQFRFAGQNLAWRGQSWAFEDVTSVMVNSMLIWFNEYQLTDQSAINSCCGWNIHDTGHFFQMVYDRATHVGCAFARYTDSYKTGLFACNYAAGNIQGYKIYKCGKPSGGCLFGNNPNYPALCNENEPIDPNQVY</sequence>
<proteinExistence type="predicted"/>
<comment type="caution">
    <text evidence="4">The sequence shown here is derived from an EMBL/GenBank/DDBJ whole genome shotgun (WGS) entry which is preliminary data.</text>
</comment>
<dbReference type="AlphaFoldDB" id="A0A9J6BCG7"/>
<dbReference type="SUPFAM" id="SSF55797">
    <property type="entry name" value="PR-1-like"/>
    <property type="match status" value="1"/>
</dbReference>
<name>A0A9J6BCG7_POLVA</name>
<keyword evidence="5" id="KW-1185">Reference proteome</keyword>
<evidence type="ECO:0000256" key="1">
    <source>
        <dbReference type="ARBA" id="ARBA00004613"/>
    </source>
</evidence>
<evidence type="ECO:0000313" key="4">
    <source>
        <dbReference type="EMBL" id="KAG5667243.1"/>
    </source>
</evidence>
<dbReference type="GO" id="GO:0005576">
    <property type="term" value="C:extracellular region"/>
    <property type="evidence" value="ECO:0007669"/>
    <property type="project" value="UniProtKB-SubCell"/>
</dbReference>
<dbReference type="CDD" id="cd05380">
    <property type="entry name" value="CAP_euk"/>
    <property type="match status" value="1"/>
</dbReference>
<evidence type="ECO:0000259" key="3">
    <source>
        <dbReference type="SMART" id="SM00198"/>
    </source>
</evidence>
<evidence type="ECO:0000256" key="2">
    <source>
        <dbReference type="ARBA" id="ARBA00022525"/>
    </source>
</evidence>
<keyword evidence="2" id="KW-0964">Secreted</keyword>
<dbReference type="PANTHER" id="PTHR10334">
    <property type="entry name" value="CYSTEINE-RICH SECRETORY PROTEIN-RELATED"/>
    <property type="match status" value="1"/>
</dbReference>
<dbReference type="OrthoDB" id="414826at2759"/>